<comment type="caution">
    <text evidence="1">The sequence shown here is derived from an EMBL/GenBank/DDBJ whole genome shotgun (WGS) entry which is preliminary data.</text>
</comment>
<reference evidence="1" key="1">
    <citation type="submission" date="2020-09" db="EMBL/GenBank/DDBJ databases">
        <authorList>
            <person name="Kim M.K."/>
        </authorList>
    </citation>
    <scope>NUCLEOTIDE SEQUENCE</scope>
    <source>
        <strain evidence="1">BT664</strain>
    </source>
</reference>
<dbReference type="EMBL" id="JACXAD010000015">
    <property type="protein sequence ID" value="MBD2768991.1"/>
    <property type="molecule type" value="Genomic_DNA"/>
</dbReference>
<keyword evidence="2" id="KW-1185">Reference proteome</keyword>
<sequence>MQNNRPKLIEVNHGNVKQIKTILHWLHKDGGEAHCLVRLYIWSDTSKALAVLSELRSNPPGLDITRDFIGVAKSVIQLLGTHIKFPIEKIVWVLHHGGFSYYETLNREAFTRVDLRGKAQSYESNLSDRHLLNGSEYQAIFDGIELEPIGKVMKELDWTLERRLSDGDISW</sequence>
<evidence type="ECO:0000313" key="2">
    <source>
        <dbReference type="Proteomes" id="UP000612233"/>
    </source>
</evidence>
<accession>A0A927BEN1</accession>
<evidence type="ECO:0000313" key="1">
    <source>
        <dbReference type="EMBL" id="MBD2768991.1"/>
    </source>
</evidence>
<dbReference type="Proteomes" id="UP000612233">
    <property type="component" value="Unassembled WGS sequence"/>
</dbReference>
<proteinExistence type="predicted"/>
<name>A0A927BEN1_9BACT</name>
<dbReference type="AlphaFoldDB" id="A0A927BEN1"/>
<gene>
    <name evidence="1" type="ORF">IC235_13950</name>
</gene>
<protein>
    <submittedName>
        <fullName evidence="1">Uncharacterized protein</fullName>
    </submittedName>
</protein>
<organism evidence="1 2">
    <name type="scientific">Hymenobacter montanus</name>
    <dbReference type="NCBI Taxonomy" id="2771359"/>
    <lineage>
        <taxon>Bacteria</taxon>
        <taxon>Pseudomonadati</taxon>
        <taxon>Bacteroidota</taxon>
        <taxon>Cytophagia</taxon>
        <taxon>Cytophagales</taxon>
        <taxon>Hymenobacteraceae</taxon>
        <taxon>Hymenobacter</taxon>
    </lineage>
</organism>